<keyword evidence="5" id="KW-0862">Zinc</keyword>
<evidence type="ECO:0000256" key="12">
    <source>
        <dbReference type="SAM" id="MobiDB-lite"/>
    </source>
</evidence>
<dbReference type="SMART" id="SM00401">
    <property type="entry name" value="ZnF_GATA"/>
    <property type="match status" value="2"/>
</dbReference>
<keyword evidence="9" id="KW-0804">Transcription</keyword>
<evidence type="ECO:0000256" key="6">
    <source>
        <dbReference type="ARBA" id="ARBA00023015"/>
    </source>
</evidence>
<dbReference type="EMBL" id="JAODUP010000705">
    <property type="protein sequence ID" value="KAK2145066.1"/>
    <property type="molecule type" value="Genomic_DNA"/>
</dbReference>
<evidence type="ECO:0000256" key="11">
    <source>
        <dbReference type="PROSITE-ProRule" id="PRU00094"/>
    </source>
</evidence>
<dbReference type="SUPFAM" id="SSF57716">
    <property type="entry name" value="Glucocorticoid receptor-like (DNA-binding domain)"/>
    <property type="match status" value="2"/>
</dbReference>
<dbReference type="AlphaFoldDB" id="A0AAD9J1Q2"/>
<evidence type="ECO:0000256" key="2">
    <source>
        <dbReference type="ARBA" id="ARBA00022723"/>
    </source>
</evidence>
<dbReference type="GO" id="GO:0045944">
    <property type="term" value="P:positive regulation of transcription by RNA polymerase II"/>
    <property type="evidence" value="ECO:0007669"/>
    <property type="project" value="TreeGrafter"/>
</dbReference>
<dbReference type="GO" id="GO:0000978">
    <property type="term" value="F:RNA polymerase II cis-regulatory region sequence-specific DNA binding"/>
    <property type="evidence" value="ECO:0007669"/>
    <property type="project" value="TreeGrafter"/>
</dbReference>
<protein>
    <recommendedName>
        <fullName evidence="13">GATA-type domain-containing protein</fullName>
    </recommendedName>
</protein>
<dbReference type="CDD" id="cd00202">
    <property type="entry name" value="ZnF_GATA"/>
    <property type="match status" value="2"/>
</dbReference>
<comment type="subcellular location">
    <subcellularLocation>
        <location evidence="1">Nucleus</location>
    </subcellularLocation>
</comment>
<dbReference type="GO" id="GO:0000122">
    <property type="term" value="P:negative regulation of transcription by RNA polymerase II"/>
    <property type="evidence" value="ECO:0007669"/>
    <property type="project" value="TreeGrafter"/>
</dbReference>
<organism evidence="14 15">
    <name type="scientific">Paralvinella palmiformis</name>
    <dbReference type="NCBI Taxonomy" id="53620"/>
    <lineage>
        <taxon>Eukaryota</taxon>
        <taxon>Metazoa</taxon>
        <taxon>Spiralia</taxon>
        <taxon>Lophotrochozoa</taxon>
        <taxon>Annelida</taxon>
        <taxon>Polychaeta</taxon>
        <taxon>Sedentaria</taxon>
        <taxon>Canalipalpata</taxon>
        <taxon>Terebellida</taxon>
        <taxon>Terebelliformia</taxon>
        <taxon>Alvinellidae</taxon>
        <taxon>Paralvinella</taxon>
    </lineage>
</organism>
<dbReference type="PRINTS" id="PR00619">
    <property type="entry name" value="GATAZNFINGER"/>
</dbReference>
<dbReference type="Proteomes" id="UP001208570">
    <property type="component" value="Unassembled WGS sequence"/>
</dbReference>
<keyword evidence="10" id="KW-0539">Nucleus</keyword>
<accession>A0AAD9J1Q2</accession>
<keyword evidence="15" id="KW-1185">Reference proteome</keyword>
<proteinExistence type="predicted"/>
<evidence type="ECO:0000313" key="15">
    <source>
        <dbReference type="Proteomes" id="UP001208570"/>
    </source>
</evidence>
<evidence type="ECO:0000256" key="1">
    <source>
        <dbReference type="ARBA" id="ARBA00004123"/>
    </source>
</evidence>
<dbReference type="PROSITE" id="PS00344">
    <property type="entry name" value="GATA_ZN_FINGER_1"/>
    <property type="match status" value="2"/>
</dbReference>
<dbReference type="GO" id="GO:0005634">
    <property type="term" value="C:nucleus"/>
    <property type="evidence" value="ECO:0007669"/>
    <property type="project" value="UniProtKB-SubCell"/>
</dbReference>
<feature type="domain" description="GATA-type" evidence="13">
    <location>
        <begin position="254"/>
        <end position="307"/>
    </location>
</feature>
<keyword evidence="3" id="KW-0677">Repeat</keyword>
<keyword evidence="6" id="KW-0805">Transcription regulation</keyword>
<keyword evidence="7" id="KW-0238">DNA-binding</keyword>
<dbReference type="GO" id="GO:0045165">
    <property type="term" value="P:cell fate commitment"/>
    <property type="evidence" value="ECO:0007669"/>
    <property type="project" value="TreeGrafter"/>
</dbReference>
<keyword evidence="4 11" id="KW-0863">Zinc-finger</keyword>
<feature type="domain" description="GATA-type" evidence="13">
    <location>
        <begin position="199"/>
        <end position="254"/>
    </location>
</feature>
<feature type="region of interest" description="Disordered" evidence="12">
    <location>
        <begin position="298"/>
        <end position="363"/>
    </location>
</feature>
<evidence type="ECO:0000256" key="8">
    <source>
        <dbReference type="ARBA" id="ARBA00023159"/>
    </source>
</evidence>
<reference evidence="14" key="1">
    <citation type="journal article" date="2023" name="Mol. Biol. Evol.">
        <title>Third-Generation Sequencing Reveals the Adaptive Role of the Epigenome in Three Deep-Sea Polychaetes.</title>
        <authorList>
            <person name="Perez M."/>
            <person name="Aroh O."/>
            <person name="Sun Y."/>
            <person name="Lan Y."/>
            <person name="Juniper S.K."/>
            <person name="Young C.R."/>
            <person name="Angers B."/>
            <person name="Qian P.Y."/>
        </authorList>
    </citation>
    <scope>NUCLEOTIDE SEQUENCE</scope>
    <source>
        <strain evidence="14">P08H-3</strain>
    </source>
</reference>
<dbReference type="PROSITE" id="PS50114">
    <property type="entry name" value="GATA_ZN_FINGER_2"/>
    <property type="match status" value="2"/>
</dbReference>
<sequence>MTLIPGMTEHGIQMQGSGGPSGSSGPVTSRDTSSAIPPPSSVLPGYFTPTAASHSDVINIYPGSDTTAPSSLSTPSSGPLYVPTTHAMMTSYPPPAAQRTSGVGASPWPMTSECGSGYSSYTSGVPSQSYPTPLTSWHRTDGATISAGDPLYRSNGLSPFSPYMSNELGSWGNYNYTQGLSLAGQGLQYSRTLEPGEYFGEGRECVNCGSISTPLWRRDGTGHYLCNACGLYHKMNGLNRPLMKPQKRLQSASRRVGLSCANCHTTTTTLWRRNTEGEPVCNACGLYYKLHGVNRPLSMRKDGIQTRKRKPKTPLKPATSSSSTGISSATPQDSNVHVKQETNNNNNNNDQSCGLSPLSGGHMMTSRVLDSKAMVARSNGDLSFLPTPESSPNTGLGRGPSPPHMPTASNIKTTYSNIPSSIASSLQSVGNQLLDRNLAAMYSNPSDNGGMSHSTVAVGAC</sequence>
<keyword evidence="8" id="KW-0010">Activator</keyword>
<dbReference type="FunFam" id="3.30.50.10:FF:000001">
    <property type="entry name" value="GATA transcription factor (GATAd)"/>
    <property type="match status" value="1"/>
</dbReference>
<evidence type="ECO:0000256" key="9">
    <source>
        <dbReference type="ARBA" id="ARBA00023163"/>
    </source>
</evidence>
<dbReference type="PANTHER" id="PTHR10071:SF337">
    <property type="entry name" value="GATA-BINDING FACTOR A"/>
    <property type="match status" value="1"/>
</dbReference>
<dbReference type="InterPro" id="IPR039355">
    <property type="entry name" value="Transcription_factor_GATA"/>
</dbReference>
<feature type="region of interest" description="Disordered" evidence="12">
    <location>
        <begin position="380"/>
        <end position="411"/>
    </location>
</feature>
<feature type="compositionally biased region" description="Low complexity" evidence="12">
    <location>
        <begin position="315"/>
        <end position="330"/>
    </location>
</feature>
<feature type="region of interest" description="Disordered" evidence="12">
    <location>
        <begin position="1"/>
        <end position="42"/>
    </location>
</feature>
<evidence type="ECO:0000313" key="14">
    <source>
        <dbReference type="EMBL" id="KAK2145066.1"/>
    </source>
</evidence>
<dbReference type="Pfam" id="PF00320">
    <property type="entry name" value="GATA"/>
    <property type="match status" value="2"/>
</dbReference>
<gene>
    <name evidence="14" type="ORF">LSH36_705g02012</name>
</gene>
<keyword evidence="2" id="KW-0479">Metal-binding</keyword>
<dbReference type="InterPro" id="IPR000679">
    <property type="entry name" value="Znf_GATA"/>
</dbReference>
<dbReference type="GO" id="GO:0000981">
    <property type="term" value="F:DNA-binding transcription factor activity, RNA polymerase II-specific"/>
    <property type="evidence" value="ECO:0007669"/>
    <property type="project" value="TreeGrafter"/>
</dbReference>
<evidence type="ECO:0000256" key="5">
    <source>
        <dbReference type="ARBA" id="ARBA00022833"/>
    </source>
</evidence>
<evidence type="ECO:0000256" key="3">
    <source>
        <dbReference type="ARBA" id="ARBA00022737"/>
    </source>
</evidence>
<dbReference type="FunFam" id="3.30.50.10:FF:000032">
    <property type="entry name" value="Transcription factor GATA-3"/>
    <property type="match status" value="1"/>
</dbReference>
<evidence type="ECO:0000256" key="4">
    <source>
        <dbReference type="ARBA" id="ARBA00022771"/>
    </source>
</evidence>
<dbReference type="Gene3D" id="3.30.50.10">
    <property type="entry name" value="Erythroid Transcription Factor GATA-1, subunit A"/>
    <property type="match status" value="2"/>
</dbReference>
<comment type="caution">
    <text evidence="14">The sequence shown here is derived from an EMBL/GenBank/DDBJ whole genome shotgun (WGS) entry which is preliminary data.</text>
</comment>
<dbReference type="GO" id="GO:0008270">
    <property type="term" value="F:zinc ion binding"/>
    <property type="evidence" value="ECO:0007669"/>
    <property type="project" value="UniProtKB-KW"/>
</dbReference>
<dbReference type="PANTHER" id="PTHR10071">
    <property type="entry name" value="TRANSCRIPTION FACTOR GATA FAMILY MEMBER"/>
    <property type="match status" value="1"/>
</dbReference>
<evidence type="ECO:0000256" key="7">
    <source>
        <dbReference type="ARBA" id="ARBA00023125"/>
    </source>
</evidence>
<dbReference type="InterPro" id="IPR013088">
    <property type="entry name" value="Znf_NHR/GATA"/>
</dbReference>
<name>A0AAD9J1Q2_9ANNE</name>
<evidence type="ECO:0000259" key="13">
    <source>
        <dbReference type="PROSITE" id="PS50114"/>
    </source>
</evidence>
<evidence type="ECO:0000256" key="10">
    <source>
        <dbReference type="ARBA" id="ARBA00023242"/>
    </source>
</evidence>